<dbReference type="Proteomes" id="UP001163823">
    <property type="component" value="Chromosome 13"/>
</dbReference>
<feature type="compositionally biased region" description="Basic and acidic residues" evidence="1">
    <location>
        <begin position="45"/>
        <end position="57"/>
    </location>
</feature>
<proteinExistence type="predicted"/>
<dbReference type="KEGG" id="qsa:O6P43_030981"/>
<dbReference type="EMBL" id="JARAOO010000013">
    <property type="protein sequence ID" value="KAJ7946000.1"/>
    <property type="molecule type" value="Genomic_DNA"/>
</dbReference>
<feature type="region of interest" description="Disordered" evidence="1">
    <location>
        <begin position="20"/>
        <end position="57"/>
    </location>
</feature>
<feature type="compositionally biased region" description="Basic residues" evidence="1">
    <location>
        <begin position="21"/>
        <end position="33"/>
    </location>
</feature>
<comment type="caution">
    <text evidence="2">The sequence shown here is derived from an EMBL/GenBank/DDBJ whole genome shotgun (WGS) entry which is preliminary data.</text>
</comment>
<evidence type="ECO:0000313" key="3">
    <source>
        <dbReference type="Proteomes" id="UP001163823"/>
    </source>
</evidence>
<organism evidence="2 3">
    <name type="scientific">Quillaja saponaria</name>
    <name type="common">Soap bark tree</name>
    <dbReference type="NCBI Taxonomy" id="32244"/>
    <lineage>
        <taxon>Eukaryota</taxon>
        <taxon>Viridiplantae</taxon>
        <taxon>Streptophyta</taxon>
        <taxon>Embryophyta</taxon>
        <taxon>Tracheophyta</taxon>
        <taxon>Spermatophyta</taxon>
        <taxon>Magnoliopsida</taxon>
        <taxon>eudicotyledons</taxon>
        <taxon>Gunneridae</taxon>
        <taxon>Pentapetalae</taxon>
        <taxon>rosids</taxon>
        <taxon>fabids</taxon>
        <taxon>Fabales</taxon>
        <taxon>Quillajaceae</taxon>
        <taxon>Quillaja</taxon>
    </lineage>
</organism>
<dbReference type="AlphaFoldDB" id="A0AAD7KW21"/>
<protein>
    <submittedName>
        <fullName evidence="2">Stress-induced protein</fullName>
    </submittedName>
</protein>
<evidence type="ECO:0000313" key="2">
    <source>
        <dbReference type="EMBL" id="KAJ7946000.1"/>
    </source>
</evidence>
<keyword evidence="3" id="KW-1185">Reference proteome</keyword>
<dbReference type="PANTHER" id="PTHR36346">
    <property type="entry name" value="EXPRESSED PROTEIN"/>
    <property type="match status" value="1"/>
</dbReference>
<name>A0AAD7KW21_QUISA</name>
<accession>A0AAD7KW21</accession>
<evidence type="ECO:0000256" key="1">
    <source>
        <dbReference type="SAM" id="MobiDB-lite"/>
    </source>
</evidence>
<dbReference type="PANTHER" id="PTHR36346:SF2">
    <property type="entry name" value="EXPRESSED PROTEIN"/>
    <property type="match status" value="1"/>
</dbReference>
<reference evidence="2" key="1">
    <citation type="journal article" date="2023" name="Science">
        <title>Elucidation of the pathway for biosynthesis of saponin adjuvants from the soapbark tree.</title>
        <authorList>
            <person name="Reed J."/>
            <person name="Orme A."/>
            <person name="El-Demerdash A."/>
            <person name="Owen C."/>
            <person name="Martin L.B.B."/>
            <person name="Misra R.C."/>
            <person name="Kikuchi S."/>
            <person name="Rejzek M."/>
            <person name="Martin A.C."/>
            <person name="Harkess A."/>
            <person name="Leebens-Mack J."/>
            <person name="Louveau T."/>
            <person name="Stephenson M.J."/>
            <person name="Osbourn A."/>
        </authorList>
    </citation>
    <scope>NUCLEOTIDE SEQUENCE</scope>
    <source>
        <strain evidence="2">S10</strain>
    </source>
</reference>
<gene>
    <name evidence="2" type="ORF">O6P43_030981</name>
</gene>
<sequence>MSAMLELWMGEIEKLKEKAGARRKPFLSSKPKKGQVDQQEEEAELKEARNENKEAVTETKTLSEDIICLLMDRFAPC</sequence>